<evidence type="ECO:0000256" key="1">
    <source>
        <dbReference type="ARBA" id="ARBA00022679"/>
    </source>
</evidence>
<gene>
    <name evidence="3" type="ORF">GX50_06539</name>
</gene>
<keyword evidence="4" id="KW-1185">Reference proteome</keyword>
<dbReference type="Gene3D" id="3.40.50.150">
    <property type="entry name" value="Vaccinia Virus protein VP39"/>
    <property type="match status" value="1"/>
</dbReference>
<accession>A0A2B7ZAS0</accession>
<feature type="domain" description="Methyltransferase" evidence="2">
    <location>
        <begin position="82"/>
        <end position="157"/>
    </location>
</feature>
<dbReference type="InterPro" id="IPR041698">
    <property type="entry name" value="Methyltransf_25"/>
</dbReference>
<organism evidence="3 4">
    <name type="scientific">[Emmonsia] crescens</name>
    <dbReference type="NCBI Taxonomy" id="73230"/>
    <lineage>
        <taxon>Eukaryota</taxon>
        <taxon>Fungi</taxon>
        <taxon>Dikarya</taxon>
        <taxon>Ascomycota</taxon>
        <taxon>Pezizomycotina</taxon>
        <taxon>Eurotiomycetes</taxon>
        <taxon>Eurotiomycetidae</taxon>
        <taxon>Onygenales</taxon>
        <taxon>Ajellomycetaceae</taxon>
        <taxon>Emergomyces</taxon>
    </lineage>
</organism>
<dbReference type="Proteomes" id="UP000226031">
    <property type="component" value="Unassembled WGS sequence"/>
</dbReference>
<dbReference type="CDD" id="cd02440">
    <property type="entry name" value="AdoMet_MTases"/>
    <property type="match status" value="1"/>
</dbReference>
<keyword evidence="1" id="KW-0808">Transferase</keyword>
<reference evidence="3 4" key="1">
    <citation type="submission" date="2017-10" db="EMBL/GenBank/DDBJ databases">
        <title>Comparative genomics in systemic dimorphic fungi from Ajellomycetaceae.</title>
        <authorList>
            <person name="Munoz J.F."/>
            <person name="Mcewen J.G."/>
            <person name="Clay O.K."/>
            <person name="Cuomo C.A."/>
        </authorList>
    </citation>
    <scope>NUCLEOTIDE SEQUENCE [LARGE SCALE GENOMIC DNA]</scope>
    <source>
        <strain evidence="3 4">UAMH4076</strain>
    </source>
</reference>
<comment type="caution">
    <text evidence="3">The sequence shown here is derived from an EMBL/GenBank/DDBJ whole genome shotgun (WGS) entry which is preliminary data.</text>
</comment>
<dbReference type="GO" id="GO:0016740">
    <property type="term" value="F:transferase activity"/>
    <property type="evidence" value="ECO:0007669"/>
    <property type="project" value="UniProtKB-KW"/>
</dbReference>
<evidence type="ECO:0000313" key="4">
    <source>
        <dbReference type="Proteomes" id="UP000226031"/>
    </source>
</evidence>
<dbReference type="AlphaFoldDB" id="A0A2B7ZAS0"/>
<dbReference type="PANTHER" id="PTHR43861">
    <property type="entry name" value="TRANS-ACONITATE 2-METHYLTRANSFERASE-RELATED"/>
    <property type="match status" value="1"/>
</dbReference>
<dbReference type="Pfam" id="PF13649">
    <property type="entry name" value="Methyltransf_25"/>
    <property type="match status" value="1"/>
</dbReference>
<dbReference type="InterPro" id="IPR029063">
    <property type="entry name" value="SAM-dependent_MTases_sf"/>
</dbReference>
<evidence type="ECO:0000259" key="2">
    <source>
        <dbReference type="Pfam" id="PF13649"/>
    </source>
</evidence>
<protein>
    <recommendedName>
        <fullName evidence="2">Methyltransferase domain-containing protein</fullName>
    </recommendedName>
</protein>
<proteinExistence type="predicted"/>
<dbReference type="VEuPathDB" id="FungiDB:EMCG_05998"/>
<dbReference type="SUPFAM" id="SSF53335">
    <property type="entry name" value="S-adenosyl-L-methionine-dependent methyltransferases"/>
    <property type="match status" value="1"/>
</dbReference>
<sequence>MTNNDPPTSTPPPTTAADGREIKYMDTIDAYDQWAEVYDTDGNFLQALDTLEMQSLLPKFLSLLNINIIYTTTGNNVGPKLIDLGCGTGRNTIPLIRAATPTATIIGLEPSSKMLQIARERVSRYLTSAATTTETADPSPAAVIIEQQHAPSADEERVSFYLYNLLDYGSAEGAGVSSAIENADGVMSTLVMEHVPLDKFFGAVAGMLKKSGVLLVTNMHSEMGSISQAGFVDPKTGLKIRPTSYAHTVAGVVGGAERAGFEVVGDIKEVRVDEELAGKLGRRASKWIGVRAWFGGCFRKK</sequence>
<dbReference type="EMBL" id="PDND01000160">
    <property type="protein sequence ID" value="PGH30675.1"/>
    <property type="molecule type" value="Genomic_DNA"/>
</dbReference>
<evidence type="ECO:0000313" key="3">
    <source>
        <dbReference type="EMBL" id="PGH30675.1"/>
    </source>
</evidence>
<name>A0A2B7ZAS0_9EURO</name>
<dbReference type="STRING" id="73230.A0A2B7ZAS0"/>